<protein>
    <submittedName>
        <fullName evidence="2">Uncharacterized protein</fullName>
    </submittedName>
</protein>
<reference evidence="2" key="1">
    <citation type="journal article" date="2020" name="Stud. Mycol.">
        <title>101 Dothideomycetes genomes: a test case for predicting lifestyles and emergence of pathogens.</title>
        <authorList>
            <person name="Haridas S."/>
            <person name="Albert R."/>
            <person name="Binder M."/>
            <person name="Bloem J."/>
            <person name="Labutti K."/>
            <person name="Salamov A."/>
            <person name="Andreopoulos B."/>
            <person name="Baker S."/>
            <person name="Barry K."/>
            <person name="Bills G."/>
            <person name="Bluhm B."/>
            <person name="Cannon C."/>
            <person name="Castanera R."/>
            <person name="Culley D."/>
            <person name="Daum C."/>
            <person name="Ezra D."/>
            <person name="Gonzalez J."/>
            <person name="Henrissat B."/>
            <person name="Kuo A."/>
            <person name="Liang C."/>
            <person name="Lipzen A."/>
            <person name="Lutzoni F."/>
            <person name="Magnuson J."/>
            <person name="Mondo S."/>
            <person name="Nolan M."/>
            <person name="Ohm R."/>
            <person name="Pangilinan J."/>
            <person name="Park H.-J."/>
            <person name="Ramirez L."/>
            <person name="Alfaro M."/>
            <person name="Sun H."/>
            <person name="Tritt A."/>
            <person name="Yoshinaga Y."/>
            <person name="Zwiers L.-H."/>
            <person name="Turgeon B."/>
            <person name="Goodwin S."/>
            <person name="Spatafora J."/>
            <person name="Crous P."/>
            <person name="Grigoriev I."/>
        </authorList>
    </citation>
    <scope>NUCLEOTIDE SEQUENCE</scope>
    <source>
        <strain evidence="2">CBS 690.94</strain>
    </source>
</reference>
<evidence type="ECO:0000313" key="2">
    <source>
        <dbReference type="EMBL" id="KAF2439152.1"/>
    </source>
</evidence>
<evidence type="ECO:0000313" key="3">
    <source>
        <dbReference type="Proteomes" id="UP000799764"/>
    </source>
</evidence>
<evidence type="ECO:0000256" key="1">
    <source>
        <dbReference type="SAM" id="MobiDB-lite"/>
    </source>
</evidence>
<comment type="caution">
    <text evidence="2">The sequence shown here is derived from an EMBL/GenBank/DDBJ whole genome shotgun (WGS) entry which is preliminary data.</text>
</comment>
<gene>
    <name evidence="2" type="ORF">P171DRAFT_436490</name>
</gene>
<feature type="region of interest" description="Disordered" evidence="1">
    <location>
        <begin position="1"/>
        <end position="91"/>
    </location>
</feature>
<name>A0A9P4P8G3_9PLEO</name>
<dbReference type="Proteomes" id="UP000799764">
    <property type="component" value="Unassembled WGS sequence"/>
</dbReference>
<dbReference type="EMBL" id="MU001510">
    <property type="protein sequence ID" value="KAF2439152.1"/>
    <property type="molecule type" value="Genomic_DNA"/>
</dbReference>
<sequence>MPALLASQVSSSPSHPPNSAISPTDDDNEDNDDNDDGGGGGRRSAARTLTPFTTAAERANIPTRAVAKASDCLESTGPASHTPESLYSQPTHKTNSTLWAIPNRNELSSASRSNTGLKNTQSTRVSSRDLATSFKMITIPI</sequence>
<feature type="compositionally biased region" description="Polar residues" evidence="1">
    <location>
        <begin position="7"/>
        <end position="22"/>
    </location>
</feature>
<feature type="compositionally biased region" description="Acidic residues" evidence="1">
    <location>
        <begin position="24"/>
        <end position="36"/>
    </location>
</feature>
<keyword evidence="3" id="KW-1185">Reference proteome</keyword>
<organism evidence="2 3">
    <name type="scientific">Karstenula rhodostoma CBS 690.94</name>
    <dbReference type="NCBI Taxonomy" id="1392251"/>
    <lineage>
        <taxon>Eukaryota</taxon>
        <taxon>Fungi</taxon>
        <taxon>Dikarya</taxon>
        <taxon>Ascomycota</taxon>
        <taxon>Pezizomycotina</taxon>
        <taxon>Dothideomycetes</taxon>
        <taxon>Pleosporomycetidae</taxon>
        <taxon>Pleosporales</taxon>
        <taxon>Massarineae</taxon>
        <taxon>Didymosphaeriaceae</taxon>
        <taxon>Karstenula</taxon>
    </lineage>
</organism>
<feature type="compositionally biased region" description="Polar residues" evidence="1">
    <location>
        <begin position="77"/>
        <end position="91"/>
    </location>
</feature>
<dbReference type="AlphaFoldDB" id="A0A9P4P8G3"/>
<proteinExistence type="predicted"/>
<accession>A0A9P4P8G3</accession>